<dbReference type="GO" id="GO:0005737">
    <property type="term" value="C:cytoplasm"/>
    <property type="evidence" value="ECO:0007669"/>
    <property type="project" value="TreeGrafter"/>
</dbReference>
<feature type="non-terminal residue" evidence="7">
    <location>
        <position position="1"/>
    </location>
</feature>
<dbReference type="AlphaFoldDB" id="X0US55"/>
<dbReference type="GO" id="GO:0005524">
    <property type="term" value="F:ATP binding"/>
    <property type="evidence" value="ECO:0007669"/>
    <property type="project" value="UniProtKB-KW"/>
</dbReference>
<accession>X0US55</accession>
<dbReference type="GO" id="GO:0006432">
    <property type="term" value="P:phenylalanyl-tRNA aminoacylation"/>
    <property type="evidence" value="ECO:0007669"/>
    <property type="project" value="TreeGrafter"/>
</dbReference>
<dbReference type="PANTHER" id="PTHR11538:SF41">
    <property type="entry name" value="PHENYLALANINE--TRNA LIGASE, MITOCHONDRIAL"/>
    <property type="match status" value="1"/>
</dbReference>
<name>X0US55_9ZZZZ</name>
<reference evidence="7" key="1">
    <citation type="journal article" date="2014" name="Front. Microbiol.">
        <title>High frequency of phylogenetically diverse reductive dehalogenase-homologous genes in deep subseafloor sedimentary metagenomes.</title>
        <authorList>
            <person name="Kawai M."/>
            <person name="Futagami T."/>
            <person name="Toyoda A."/>
            <person name="Takaki Y."/>
            <person name="Nishi S."/>
            <person name="Hori S."/>
            <person name="Arai W."/>
            <person name="Tsubouchi T."/>
            <person name="Morono Y."/>
            <person name="Uchiyama I."/>
            <person name="Ito T."/>
            <person name="Fujiyama A."/>
            <person name="Inagaki F."/>
            <person name="Takami H."/>
        </authorList>
    </citation>
    <scope>NUCLEOTIDE SEQUENCE</scope>
    <source>
        <strain evidence="7">Expedition CK06-06</strain>
    </source>
</reference>
<comment type="caution">
    <text evidence="7">The sequence shown here is derived from an EMBL/GenBank/DDBJ whole genome shotgun (WGS) entry which is preliminary data.</text>
</comment>
<keyword evidence="4" id="KW-0648">Protein biosynthesis</keyword>
<dbReference type="PANTHER" id="PTHR11538">
    <property type="entry name" value="PHENYLALANYL-TRNA SYNTHETASE"/>
    <property type="match status" value="1"/>
</dbReference>
<evidence type="ECO:0000256" key="1">
    <source>
        <dbReference type="ARBA" id="ARBA00022598"/>
    </source>
</evidence>
<dbReference type="InterPro" id="IPR002319">
    <property type="entry name" value="Phenylalanyl-tRNA_Synthase"/>
</dbReference>
<keyword evidence="1" id="KW-0436">Ligase</keyword>
<proteinExistence type="predicted"/>
<dbReference type="GO" id="GO:0004826">
    <property type="term" value="F:phenylalanine-tRNA ligase activity"/>
    <property type="evidence" value="ECO:0007669"/>
    <property type="project" value="TreeGrafter"/>
</dbReference>
<evidence type="ECO:0000256" key="2">
    <source>
        <dbReference type="ARBA" id="ARBA00022741"/>
    </source>
</evidence>
<keyword evidence="3" id="KW-0067">ATP-binding</keyword>
<dbReference type="SUPFAM" id="SSF55681">
    <property type="entry name" value="Class II aaRS and biotin synthetases"/>
    <property type="match status" value="1"/>
</dbReference>
<dbReference type="Pfam" id="PF01409">
    <property type="entry name" value="tRNA-synt_2d"/>
    <property type="match status" value="1"/>
</dbReference>
<dbReference type="Gene3D" id="3.30.930.10">
    <property type="entry name" value="Bira Bifunctional Protein, Domain 2"/>
    <property type="match status" value="1"/>
</dbReference>
<gene>
    <name evidence="7" type="ORF">S01H1_38892</name>
</gene>
<keyword evidence="2" id="KW-0547">Nucleotide-binding</keyword>
<keyword evidence="5" id="KW-0030">Aminoacyl-tRNA synthetase</keyword>
<evidence type="ECO:0000259" key="6">
    <source>
        <dbReference type="Pfam" id="PF01409"/>
    </source>
</evidence>
<evidence type="ECO:0000256" key="4">
    <source>
        <dbReference type="ARBA" id="ARBA00022917"/>
    </source>
</evidence>
<feature type="domain" description="Phenylalanyl-tRNA synthetase" evidence="6">
    <location>
        <begin position="1"/>
        <end position="142"/>
    </location>
</feature>
<evidence type="ECO:0000256" key="3">
    <source>
        <dbReference type="ARBA" id="ARBA00022840"/>
    </source>
</evidence>
<sequence>EKEDVTHASIFHHYEGFVVGKNISFANLKATLYTFLQKVLGYETRLKFRASYFPYVEPCAEISASCPHCKTKGCRACGGSGWLEILGAGMIHPVVLKNAKINPNKYSGFAFCPGPTRLAMIKYQISDIRLFTEGDLRFLNQF</sequence>
<evidence type="ECO:0000256" key="5">
    <source>
        <dbReference type="ARBA" id="ARBA00023146"/>
    </source>
</evidence>
<dbReference type="EMBL" id="BARS01024505">
    <property type="protein sequence ID" value="GAG08674.1"/>
    <property type="molecule type" value="Genomic_DNA"/>
</dbReference>
<protein>
    <recommendedName>
        <fullName evidence="6">Phenylalanyl-tRNA synthetase domain-containing protein</fullName>
    </recommendedName>
</protein>
<organism evidence="7">
    <name type="scientific">marine sediment metagenome</name>
    <dbReference type="NCBI Taxonomy" id="412755"/>
    <lineage>
        <taxon>unclassified sequences</taxon>
        <taxon>metagenomes</taxon>
        <taxon>ecological metagenomes</taxon>
    </lineage>
</organism>
<dbReference type="GO" id="GO:0000049">
    <property type="term" value="F:tRNA binding"/>
    <property type="evidence" value="ECO:0007669"/>
    <property type="project" value="InterPro"/>
</dbReference>
<dbReference type="InterPro" id="IPR045864">
    <property type="entry name" value="aa-tRNA-synth_II/BPL/LPL"/>
</dbReference>
<evidence type="ECO:0000313" key="7">
    <source>
        <dbReference type="EMBL" id="GAG08674.1"/>
    </source>
</evidence>